<gene>
    <name evidence="1" type="ORF">QFC21_002695</name>
</gene>
<evidence type="ECO:0000313" key="2">
    <source>
        <dbReference type="Proteomes" id="UP001227268"/>
    </source>
</evidence>
<comment type="caution">
    <text evidence="1">The sequence shown here is derived from an EMBL/GenBank/DDBJ whole genome shotgun (WGS) entry which is preliminary data.</text>
</comment>
<protein>
    <submittedName>
        <fullName evidence="1">Uncharacterized protein</fullName>
    </submittedName>
</protein>
<reference evidence="1" key="1">
    <citation type="submission" date="2023-04" db="EMBL/GenBank/DDBJ databases">
        <title>Draft Genome sequencing of Naganishia species isolated from polar environments using Oxford Nanopore Technology.</title>
        <authorList>
            <person name="Leo P."/>
            <person name="Venkateswaran K."/>
        </authorList>
    </citation>
    <scope>NUCLEOTIDE SEQUENCE</scope>
    <source>
        <strain evidence="1">MNA-CCFEE 5423</strain>
    </source>
</reference>
<keyword evidence="2" id="KW-1185">Reference proteome</keyword>
<organism evidence="1 2">
    <name type="scientific">Naganishia friedmannii</name>
    <dbReference type="NCBI Taxonomy" id="89922"/>
    <lineage>
        <taxon>Eukaryota</taxon>
        <taxon>Fungi</taxon>
        <taxon>Dikarya</taxon>
        <taxon>Basidiomycota</taxon>
        <taxon>Agaricomycotina</taxon>
        <taxon>Tremellomycetes</taxon>
        <taxon>Filobasidiales</taxon>
        <taxon>Filobasidiaceae</taxon>
        <taxon>Naganishia</taxon>
    </lineage>
</organism>
<dbReference type="Proteomes" id="UP001227268">
    <property type="component" value="Unassembled WGS sequence"/>
</dbReference>
<evidence type="ECO:0000313" key="1">
    <source>
        <dbReference type="EMBL" id="KAJ9103272.1"/>
    </source>
</evidence>
<accession>A0ACC2VWN0</accession>
<proteinExistence type="predicted"/>
<dbReference type="EMBL" id="JASBWT010000007">
    <property type="protein sequence ID" value="KAJ9103272.1"/>
    <property type="molecule type" value="Genomic_DNA"/>
</dbReference>
<sequence>MSTPVSFTVRPPTRPHSPQSSTPSSRETSSAPEAPRSAFRIATAPGRPSPLGPAGSGGGRSGRTATGGRDRFGRIRLGGHEDSDDDDDDDQGRFSGQASGKSRRDEEIVGLGEGGVESKIPVKPAGPLVIASLPNRDWRQSSTTARRLTYVPESRRGRHGDTTVEREGDEEVRAGLQVAQPRAVSPTVDADDARADMPANGEPQVTDVPLVPETLEQRAMRELMISAENGGEMDAEHRDMVIGLQGDTLNLRDLPVDETDAYRRDVLTRPEVSTLDDYSSVPIEAFGEAMLRGMGWRPEAPRSGPGVHVPQRRPEGLGLGATARAAPVDDKGKKAKRKEDAKTRGGRGYVPVVKRERLDPACRHVLLARAARIRAAGEIVTIEVGETNTTVIVETGTMTALDPVEGTPGTATLARGGRMMIDPVAIRIRKGIVSHGLKTARGIDIGTGMEPTMDVVRSGMNETIEVPIGGNAAMTVIVDEYGVIILHVWFRREASQTRALCCLYMLQL</sequence>
<name>A0ACC2VWN0_9TREE</name>